<dbReference type="GeneID" id="19269855"/>
<dbReference type="Pfam" id="PF02656">
    <property type="entry name" value="DUF202"/>
    <property type="match status" value="1"/>
</dbReference>
<keyword evidence="4 5" id="KW-0472">Membrane</keyword>
<dbReference type="EMBL" id="KI912111">
    <property type="protein sequence ID" value="ETS82966.1"/>
    <property type="molecule type" value="Genomic_DNA"/>
</dbReference>
<dbReference type="AlphaFoldDB" id="W3XCR3"/>
<dbReference type="InterPro" id="IPR003807">
    <property type="entry name" value="DUF202"/>
</dbReference>
<dbReference type="HOGENOM" id="CLU_120561_0_0_1"/>
<dbReference type="eggNOG" id="ENOG502S23D">
    <property type="taxonomic scope" value="Eukaryota"/>
</dbReference>
<evidence type="ECO:0000313" key="7">
    <source>
        <dbReference type="EMBL" id="ETS82966.1"/>
    </source>
</evidence>
<evidence type="ECO:0000256" key="2">
    <source>
        <dbReference type="ARBA" id="ARBA00022692"/>
    </source>
</evidence>
<evidence type="ECO:0000256" key="1">
    <source>
        <dbReference type="ARBA" id="ARBA00004127"/>
    </source>
</evidence>
<feature type="transmembrane region" description="Helical" evidence="5">
    <location>
        <begin position="75"/>
        <end position="95"/>
    </location>
</feature>
<evidence type="ECO:0000256" key="4">
    <source>
        <dbReference type="ARBA" id="ARBA00023136"/>
    </source>
</evidence>
<dbReference type="Proteomes" id="UP000030651">
    <property type="component" value="Unassembled WGS sequence"/>
</dbReference>
<gene>
    <name evidence="7" type="ORF">PFICI_04842</name>
</gene>
<dbReference type="PANTHER" id="PTHR34187:SF3">
    <property type="entry name" value="DUF DOMAIN PROTEIN (AFU_ORTHOLOGUE AFUA_6G11150)"/>
    <property type="match status" value="1"/>
</dbReference>
<evidence type="ECO:0000256" key="3">
    <source>
        <dbReference type="ARBA" id="ARBA00022989"/>
    </source>
</evidence>
<reference evidence="8" key="1">
    <citation type="journal article" date="2015" name="BMC Genomics">
        <title>Genomic and transcriptomic analysis of the endophytic fungus Pestalotiopsis fici reveals its lifestyle and high potential for synthesis of natural products.</title>
        <authorList>
            <person name="Wang X."/>
            <person name="Zhang X."/>
            <person name="Liu L."/>
            <person name="Xiang M."/>
            <person name="Wang W."/>
            <person name="Sun X."/>
            <person name="Che Y."/>
            <person name="Guo L."/>
            <person name="Liu G."/>
            <person name="Guo L."/>
            <person name="Wang C."/>
            <person name="Yin W.B."/>
            <person name="Stadler M."/>
            <person name="Zhang X."/>
            <person name="Liu X."/>
        </authorList>
    </citation>
    <scope>NUCLEOTIDE SEQUENCE [LARGE SCALE GENOMIC DNA]</scope>
    <source>
        <strain evidence="8">W106-1 / CGMCC3.15140</strain>
    </source>
</reference>
<dbReference type="PANTHER" id="PTHR34187">
    <property type="entry name" value="FGR18P"/>
    <property type="match status" value="1"/>
</dbReference>
<proteinExistence type="predicted"/>
<dbReference type="OrthoDB" id="5525680at2759"/>
<accession>W3XCR3</accession>
<evidence type="ECO:0000313" key="8">
    <source>
        <dbReference type="Proteomes" id="UP000030651"/>
    </source>
</evidence>
<sequence length="179" mass="20320">MQRAQQMDEEDDAATTSCCGPLSYANLRRPVEVDDDMMSDWQTQNTFWAWPFFGPLVFENTTSDARDHCANERTFLSFLRLSVYMAIVSVAIVLSFHLKSQPSQLELRMARPLGFIFWLLSLSCLMVGFCNYMQTVNKYSRKTAIVQTGWRTQSIISLIALAIVGTCIVLLVVAKIDVE</sequence>
<dbReference type="InterPro" id="IPR052053">
    <property type="entry name" value="IM_YidH-like"/>
</dbReference>
<dbReference type="KEGG" id="pfy:PFICI_04842"/>
<dbReference type="GO" id="GO:0012505">
    <property type="term" value="C:endomembrane system"/>
    <property type="evidence" value="ECO:0007669"/>
    <property type="project" value="UniProtKB-SubCell"/>
</dbReference>
<feature type="transmembrane region" description="Helical" evidence="5">
    <location>
        <begin position="115"/>
        <end position="133"/>
    </location>
</feature>
<feature type="transmembrane region" description="Helical" evidence="5">
    <location>
        <begin position="154"/>
        <end position="174"/>
    </location>
</feature>
<dbReference type="OMA" id="HACCAPI"/>
<dbReference type="RefSeq" id="XP_007831614.1">
    <property type="nucleotide sequence ID" value="XM_007833423.1"/>
</dbReference>
<keyword evidence="8" id="KW-1185">Reference proteome</keyword>
<protein>
    <recommendedName>
        <fullName evidence="6">DUF202 domain-containing protein</fullName>
    </recommendedName>
</protein>
<keyword evidence="2 5" id="KW-0812">Transmembrane</keyword>
<evidence type="ECO:0000256" key="5">
    <source>
        <dbReference type="SAM" id="Phobius"/>
    </source>
</evidence>
<name>W3XCR3_PESFW</name>
<feature type="domain" description="DUF202" evidence="6">
    <location>
        <begin position="66"/>
        <end position="137"/>
    </location>
</feature>
<comment type="subcellular location">
    <subcellularLocation>
        <location evidence="1">Endomembrane system</location>
        <topology evidence="1">Multi-pass membrane protein</topology>
    </subcellularLocation>
</comment>
<evidence type="ECO:0000259" key="6">
    <source>
        <dbReference type="Pfam" id="PF02656"/>
    </source>
</evidence>
<organism evidence="7 8">
    <name type="scientific">Pestalotiopsis fici (strain W106-1 / CGMCC3.15140)</name>
    <dbReference type="NCBI Taxonomy" id="1229662"/>
    <lineage>
        <taxon>Eukaryota</taxon>
        <taxon>Fungi</taxon>
        <taxon>Dikarya</taxon>
        <taxon>Ascomycota</taxon>
        <taxon>Pezizomycotina</taxon>
        <taxon>Sordariomycetes</taxon>
        <taxon>Xylariomycetidae</taxon>
        <taxon>Amphisphaeriales</taxon>
        <taxon>Sporocadaceae</taxon>
        <taxon>Pestalotiopsis</taxon>
    </lineage>
</organism>
<keyword evidence="3 5" id="KW-1133">Transmembrane helix</keyword>
<dbReference type="InParanoid" id="W3XCR3"/>